<dbReference type="AlphaFoldDB" id="A0A391NVJ4"/>
<evidence type="ECO:0000313" key="1">
    <source>
        <dbReference type="EMBL" id="GCA62479.1"/>
    </source>
</evidence>
<organism evidence="1 2">
    <name type="scientific">Kipferlia bialata</name>
    <dbReference type="NCBI Taxonomy" id="797122"/>
    <lineage>
        <taxon>Eukaryota</taxon>
        <taxon>Metamonada</taxon>
        <taxon>Carpediemonas-like organisms</taxon>
        <taxon>Kipferlia</taxon>
    </lineage>
</organism>
<sequence>MVVNIDTQPVDGVPSEAEPNVSVDVSDTVAGQGAKDAKDTDIMAVAKSNVRAFILCRLVFSARFYYPVFLLVFQDFGLSVAEFSWLNALWSVVIILLEVRRLSDMVSLSQQTSLPPSTWKR</sequence>
<dbReference type="EMBL" id="BDIP01000770">
    <property type="protein sequence ID" value="GCA62479.1"/>
    <property type="molecule type" value="Genomic_DNA"/>
</dbReference>
<keyword evidence="2" id="KW-1185">Reference proteome</keyword>
<gene>
    <name evidence="1" type="ORF">KIPB_003824</name>
</gene>
<name>A0A391NVJ4_9EUKA</name>
<evidence type="ECO:0000313" key="2">
    <source>
        <dbReference type="Proteomes" id="UP000265618"/>
    </source>
</evidence>
<reference evidence="1 2" key="1">
    <citation type="journal article" date="2018" name="PLoS ONE">
        <title>The draft genome of Kipferlia bialata reveals reductive genome evolution in fornicate parasites.</title>
        <authorList>
            <person name="Tanifuji G."/>
            <person name="Takabayashi S."/>
            <person name="Kume K."/>
            <person name="Takagi M."/>
            <person name="Nakayama T."/>
            <person name="Kamikawa R."/>
            <person name="Inagaki Y."/>
            <person name="Hashimoto T."/>
        </authorList>
    </citation>
    <scope>NUCLEOTIDE SEQUENCE [LARGE SCALE GENOMIC DNA]</scope>
    <source>
        <strain evidence="1">NY0173</strain>
    </source>
</reference>
<protein>
    <submittedName>
        <fullName evidence="1">Uncharacterized protein</fullName>
    </submittedName>
</protein>
<comment type="caution">
    <text evidence="1">The sequence shown here is derived from an EMBL/GenBank/DDBJ whole genome shotgun (WGS) entry which is preliminary data.</text>
</comment>
<accession>A0A391NVJ4</accession>
<proteinExistence type="predicted"/>
<dbReference type="Proteomes" id="UP000265618">
    <property type="component" value="Unassembled WGS sequence"/>
</dbReference>